<reference evidence="2" key="1">
    <citation type="journal article" date="2006" name="PLoS Biol.">
        <title>Macronuclear genome sequence of the ciliate Tetrahymena thermophila, a model eukaryote.</title>
        <authorList>
            <person name="Eisen J.A."/>
            <person name="Coyne R.S."/>
            <person name="Wu M."/>
            <person name="Wu D."/>
            <person name="Thiagarajan M."/>
            <person name="Wortman J.R."/>
            <person name="Badger J.H."/>
            <person name="Ren Q."/>
            <person name="Amedeo P."/>
            <person name="Jones K.M."/>
            <person name="Tallon L.J."/>
            <person name="Delcher A.L."/>
            <person name="Salzberg S.L."/>
            <person name="Silva J.C."/>
            <person name="Haas B.J."/>
            <person name="Majoros W.H."/>
            <person name="Farzad M."/>
            <person name="Carlton J.M."/>
            <person name="Smith R.K. Jr."/>
            <person name="Garg J."/>
            <person name="Pearlman R.E."/>
            <person name="Karrer K.M."/>
            <person name="Sun L."/>
            <person name="Manning G."/>
            <person name="Elde N.C."/>
            <person name="Turkewitz A.P."/>
            <person name="Asai D.J."/>
            <person name="Wilkes D.E."/>
            <person name="Wang Y."/>
            <person name="Cai H."/>
            <person name="Collins K."/>
            <person name="Stewart B.A."/>
            <person name="Lee S.R."/>
            <person name="Wilamowska K."/>
            <person name="Weinberg Z."/>
            <person name="Ruzzo W.L."/>
            <person name="Wloga D."/>
            <person name="Gaertig J."/>
            <person name="Frankel J."/>
            <person name="Tsao C.-C."/>
            <person name="Gorovsky M.A."/>
            <person name="Keeling P.J."/>
            <person name="Waller R.F."/>
            <person name="Patron N.J."/>
            <person name="Cherry J.M."/>
            <person name="Stover N.A."/>
            <person name="Krieger C.J."/>
            <person name="del Toro C."/>
            <person name="Ryder H.F."/>
            <person name="Williamson S.C."/>
            <person name="Barbeau R.A."/>
            <person name="Hamilton E.P."/>
            <person name="Orias E."/>
        </authorList>
    </citation>
    <scope>NUCLEOTIDE SEQUENCE [LARGE SCALE GENOMIC DNA]</scope>
    <source>
        <strain evidence="2">SB210</strain>
    </source>
</reference>
<sequence length="224" mass="27383">MLISNIHYKIYFSLEQLKSIYKIQTYNQILQNFFKNLFASQSNQQQIFHKIYEKNVKYQNIIFDIFLLVKKFNRYTYKQQYIMIITKNDAKYHKNYLKIIFTYLSIQYKIILNMSMVNYGNNIHQSQSIMVITNKGLTYLKIFFLYNSQFLYERIYNRGFFRSVGRKNLSATLFFRLPSIFLGATFKHFLKNIFNKFLKFNIKKFFQLLYILDFILFVSIQNFD</sequence>
<evidence type="ECO:0000313" key="2">
    <source>
        <dbReference type="Proteomes" id="UP000009168"/>
    </source>
</evidence>
<dbReference type="GeneID" id="24441162"/>
<dbReference type="EMBL" id="GG662503">
    <property type="protein sequence ID" value="EWS72333.1"/>
    <property type="molecule type" value="Genomic_DNA"/>
</dbReference>
<evidence type="ECO:0000313" key="1">
    <source>
        <dbReference type="EMBL" id="EWS72333.1"/>
    </source>
</evidence>
<proteinExistence type="predicted"/>
<dbReference type="InParanoid" id="W7X7H8"/>
<dbReference type="KEGG" id="tet:TTHERM_000939240"/>
<keyword evidence="2" id="KW-1185">Reference proteome</keyword>
<accession>W7X7H8</accession>
<dbReference type="RefSeq" id="XP_012655141.1">
    <property type="nucleotide sequence ID" value="XM_012799687.1"/>
</dbReference>
<protein>
    <submittedName>
        <fullName evidence="1">Uncharacterized protein</fullName>
    </submittedName>
</protein>
<name>W7X7H8_TETTS</name>
<dbReference type="AlphaFoldDB" id="W7X7H8"/>
<organism evidence="1 2">
    <name type="scientific">Tetrahymena thermophila (strain SB210)</name>
    <dbReference type="NCBI Taxonomy" id="312017"/>
    <lineage>
        <taxon>Eukaryota</taxon>
        <taxon>Sar</taxon>
        <taxon>Alveolata</taxon>
        <taxon>Ciliophora</taxon>
        <taxon>Intramacronucleata</taxon>
        <taxon>Oligohymenophorea</taxon>
        <taxon>Hymenostomatida</taxon>
        <taxon>Tetrahymenina</taxon>
        <taxon>Tetrahymenidae</taxon>
        <taxon>Tetrahymena</taxon>
    </lineage>
</organism>
<dbReference type="Proteomes" id="UP000009168">
    <property type="component" value="Unassembled WGS sequence"/>
</dbReference>
<gene>
    <name evidence="1" type="ORF">TTHERM_000939240</name>
</gene>